<keyword evidence="3" id="KW-1185">Reference proteome</keyword>
<proteinExistence type="predicted"/>
<gene>
    <name evidence="2" type="ORF">JNE38_15660</name>
</gene>
<sequence>MLYRLCFILFALGFVVVPASAATDIGRIRIDPTPVNTWQDLVKQSELIVVSWVDSANQSVSTRRTLREGALVNYVQSLHVKQALKGSGQRLLKLVSTGVEPLPDASSPLNRTYPGPLAEGNYILFLRHVSGTDLYSTVGLWQGVYPLSQGQTIALQGSGFSELNQLTVEEFARKLRSVSSR</sequence>
<feature type="chain" id="PRO_5046995293" evidence="1">
    <location>
        <begin position="22"/>
        <end position="181"/>
    </location>
</feature>
<keyword evidence="1" id="KW-0732">Signal</keyword>
<feature type="signal peptide" evidence="1">
    <location>
        <begin position="1"/>
        <end position="21"/>
    </location>
</feature>
<name>A0ABX7FIJ8_BRECH</name>
<dbReference type="Proteomes" id="UP000596248">
    <property type="component" value="Chromosome"/>
</dbReference>
<evidence type="ECO:0000313" key="3">
    <source>
        <dbReference type="Proteomes" id="UP000596248"/>
    </source>
</evidence>
<reference evidence="2 3" key="1">
    <citation type="submission" date="2021-01" db="EMBL/GenBank/DDBJ databases">
        <title>Identification of strong promoters based on the transcriptome of Brevibacillus choshinensis.</title>
        <authorList>
            <person name="Yao D."/>
            <person name="Zhang K."/>
            <person name="Wu J."/>
        </authorList>
    </citation>
    <scope>NUCLEOTIDE SEQUENCE [LARGE SCALE GENOMIC DNA]</scope>
    <source>
        <strain evidence="2 3">HPD31-SP3</strain>
    </source>
</reference>
<evidence type="ECO:0000256" key="1">
    <source>
        <dbReference type="SAM" id="SignalP"/>
    </source>
</evidence>
<evidence type="ECO:0000313" key="2">
    <source>
        <dbReference type="EMBL" id="QRG65092.1"/>
    </source>
</evidence>
<organism evidence="2 3">
    <name type="scientific">Brevibacillus choshinensis</name>
    <dbReference type="NCBI Taxonomy" id="54911"/>
    <lineage>
        <taxon>Bacteria</taxon>
        <taxon>Bacillati</taxon>
        <taxon>Bacillota</taxon>
        <taxon>Bacilli</taxon>
        <taxon>Bacillales</taxon>
        <taxon>Paenibacillaceae</taxon>
        <taxon>Brevibacillus</taxon>
    </lineage>
</organism>
<dbReference type="RefSeq" id="WP_203254610.1">
    <property type="nucleotide sequence ID" value="NZ_CP069127.1"/>
</dbReference>
<dbReference type="EMBL" id="CP069127">
    <property type="protein sequence ID" value="QRG65092.1"/>
    <property type="molecule type" value="Genomic_DNA"/>
</dbReference>
<accession>A0ABX7FIJ8</accession>
<protein>
    <submittedName>
        <fullName evidence="2">Uncharacterized protein</fullName>
    </submittedName>
</protein>